<reference evidence="2 3" key="1">
    <citation type="journal article" date="2018" name="Nat. Ecol. Evol.">
        <title>Pezizomycetes genomes reveal the molecular basis of ectomycorrhizal truffle lifestyle.</title>
        <authorList>
            <person name="Murat C."/>
            <person name="Payen T."/>
            <person name="Noel B."/>
            <person name="Kuo A."/>
            <person name="Morin E."/>
            <person name="Chen J."/>
            <person name="Kohler A."/>
            <person name="Krizsan K."/>
            <person name="Balestrini R."/>
            <person name="Da Silva C."/>
            <person name="Montanini B."/>
            <person name="Hainaut M."/>
            <person name="Levati E."/>
            <person name="Barry K.W."/>
            <person name="Belfiori B."/>
            <person name="Cichocki N."/>
            <person name="Clum A."/>
            <person name="Dockter R.B."/>
            <person name="Fauchery L."/>
            <person name="Guy J."/>
            <person name="Iotti M."/>
            <person name="Le Tacon F."/>
            <person name="Lindquist E.A."/>
            <person name="Lipzen A."/>
            <person name="Malagnac F."/>
            <person name="Mello A."/>
            <person name="Molinier V."/>
            <person name="Miyauchi S."/>
            <person name="Poulain J."/>
            <person name="Riccioni C."/>
            <person name="Rubini A."/>
            <person name="Sitrit Y."/>
            <person name="Splivallo R."/>
            <person name="Traeger S."/>
            <person name="Wang M."/>
            <person name="Zifcakova L."/>
            <person name="Wipf D."/>
            <person name="Zambonelli A."/>
            <person name="Paolocci F."/>
            <person name="Nowrousian M."/>
            <person name="Ottonello S."/>
            <person name="Baldrian P."/>
            <person name="Spatafora J.W."/>
            <person name="Henrissat B."/>
            <person name="Nagy L.G."/>
            <person name="Aury J.M."/>
            <person name="Wincker P."/>
            <person name="Grigoriev I.V."/>
            <person name="Bonfante P."/>
            <person name="Martin F.M."/>
        </authorList>
    </citation>
    <scope>NUCLEOTIDE SEQUENCE [LARGE SCALE GENOMIC DNA]</scope>
    <source>
        <strain evidence="2 3">120613-1</strain>
    </source>
</reference>
<evidence type="ECO:0000313" key="2">
    <source>
        <dbReference type="EMBL" id="RPB01268.1"/>
    </source>
</evidence>
<gene>
    <name evidence="2" type="ORF">L873DRAFT_1803741</name>
</gene>
<dbReference type="EMBL" id="ML120374">
    <property type="protein sequence ID" value="RPB01268.1"/>
    <property type="molecule type" value="Genomic_DNA"/>
</dbReference>
<keyword evidence="3" id="KW-1185">Reference proteome</keyword>
<protein>
    <submittedName>
        <fullName evidence="2">Uncharacterized protein</fullName>
    </submittedName>
</protein>
<sequence>MSTQHENTSINSKPESIIVAGIPSSKIPYYPVATTEQTEGGEGKEHRKVTSFINP</sequence>
<accession>A0A3N4JVP9</accession>
<dbReference type="Proteomes" id="UP000276215">
    <property type="component" value="Unassembled WGS sequence"/>
</dbReference>
<name>A0A3N4JVP9_9PEZI</name>
<evidence type="ECO:0000256" key="1">
    <source>
        <dbReference type="SAM" id="MobiDB-lite"/>
    </source>
</evidence>
<dbReference type="AlphaFoldDB" id="A0A3N4JVP9"/>
<evidence type="ECO:0000313" key="3">
    <source>
        <dbReference type="Proteomes" id="UP000276215"/>
    </source>
</evidence>
<proteinExistence type="predicted"/>
<feature type="region of interest" description="Disordered" evidence="1">
    <location>
        <begin position="35"/>
        <end position="55"/>
    </location>
</feature>
<organism evidence="2 3">
    <name type="scientific">Choiromyces venosus 120613-1</name>
    <dbReference type="NCBI Taxonomy" id="1336337"/>
    <lineage>
        <taxon>Eukaryota</taxon>
        <taxon>Fungi</taxon>
        <taxon>Dikarya</taxon>
        <taxon>Ascomycota</taxon>
        <taxon>Pezizomycotina</taxon>
        <taxon>Pezizomycetes</taxon>
        <taxon>Pezizales</taxon>
        <taxon>Tuberaceae</taxon>
        <taxon>Choiromyces</taxon>
    </lineage>
</organism>